<evidence type="ECO:0000256" key="1">
    <source>
        <dbReference type="SAM" id="Phobius"/>
    </source>
</evidence>
<accession>A0ABZ2JVQ9</accession>
<dbReference type="SUPFAM" id="SSF103501">
    <property type="entry name" value="Respiratory nitrate reductase 1 gamma chain"/>
    <property type="match status" value="1"/>
</dbReference>
<feature type="transmembrane region" description="Helical" evidence="1">
    <location>
        <begin position="82"/>
        <end position="103"/>
    </location>
</feature>
<gene>
    <name evidence="2" type="ORF">LZC95_29380</name>
</gene>
<protein>
    <recommendedName>
        <fullName evidence="4">MFS transporter</fullName>
    </recommendedName>
</protein>
<dbReference type="Proteomes" id="UP001379533">
    <property type="component" value="Chromosome"/>
</dbReference>
<evidence type="ECO:0008006" key="4">
    <source>
        <dbReference type="Google" id="ProtNLM"/>
    </source>
</evidence>
<keyword evidence="1" id="KW-0472">Membrane</keyword>
<feature type="transmembrane region" description="Helical" evidence="1">
    <location>
        <begin position="115"/>
        <end position="140"/>
    </location>
</feature>
<keyword evidence="3" id="KW-1185">Reference proteome</keyword>
<proteinExistence type="predicted"/>
<feature type="transmembrane region" description="Helical" evidence="1">
    <location>
        <begin position="215"/>
        <end position="234"/>
    </location>
</feature>
<feature type="transmembrane region" description="Helical" evidence="1">
    <location>
        <begin position="173"/>
        <end position="194"/>
    </location>
</feature>
<dbReference type="Gene3D" id="1.20.950.20">
    <property type="entry name" value="Transmembrane di-heme cytochromes, Chain C"/>
    <property type="match status" value="1"/>
</dbReference>
<feature type="transmembrane region" description="Helical" evidence="1">
    <location>
        <begin position="44"/>
        <end position="62"/>
    </location>
</feature>
<evidence type="ECO:0000313" key="2">
    <source>
        <dbReference type="EMBL" id="WXA90556.1"/>
    </source>
</evidence>
<reference evidence="2 3" key="1">
    <citation type="submission" date="2021-12" db="EMBL/GenBank/DDBJ databases">
        <title>Discovery of the Pendulisporaceae a myxobacterial family with distinct sporulation behavior and unique specialized metabolism.</title>
        <authorList>
            <person name="Garcia R."/>
            <person name="Popoff A."/>
            <person name="Bader C.D."/>
            <person name="Loehr J."/>
            <person name="Walesch S."/>
            <person name="Walt C."/>
            <person name="Boldt J."/>
            <person name="Bunk B."/>
            <person name="Haeckl F.J.F.P.J."/>
            <person name="Gunesch A.P."/>
            <person name="Birkelbach J."/>
            <person name="Nuebel U."/>
            <person name="Pietschmann T."/>
            <person name="Bach T."/>
            <person name="Mueller R."/>
        </authorList>
    </citation>
    <scope>NUCLEOTIDE SEQUENCE [LARGE SCALE GENOMIC DNA]</scope>
    <source>
        <strain evidence="2 3">MSr12523</strain>
    </source>
</reference>
<keyword evidence="1" id="KW-1133">Transmembrane helix</keyword>
<dbReference type="InterPro" id="IPR036197">
    <property type="entry name" value="NarG-like_sf"/>
</dbReference>
<sequence>MATKPVAHISDGRHATFWGLAAASVLTAAIYVGSRRLRDFDAALVPYAGATVFAAFGIGYRYSMWIRRPPTRLYWRRGWQIFLRRLPVNAIKLATIVWNDIVAQRFIARRSRKRWAAHMLIAWGCMLAAAVTLPLTFGWVRFESEPSAQLTYDALVFGIKVLRFDSNGPLAPLVFNVLDVAAVMVLAGVALALWRRAGDRGALALQQPVNDLLPLMLLFAVSITGLFLTLSTHLLRGVHYAFLSEVHAITVIFTLLYLPFGKFFHIFQRPAQLSIKFYKEAGARGGDAHCVRCNGAYTSQLHVDDLKNVEATLGIRYATADGHYQDVCPACRRKMLALAQDSLWRQ</sequence>
<name>A0ABZ2JVQ9_9BACT</name>
<dbReference type="RefSeq" id="WP_394841170.1">
    <property type="nucleotide sequence ID" value="NZ_CP089982.1"/>
</dbReference>
<dbReference type="EMBL" id="CP089982">
    <property type="protein sequence ID" value="WXA90556.1"/>
    <property type="molecule type" value="Genomic_DNA"/>
</dbReference>
<feature type="transmembrane region" description="Helical" evidence="1">
    <location>
        <begin position="15"/>
        <end position="32"/>
    </location>
</feature>
<feature type="transmembrane region" description="Helical" evidence="1">
    <location>
        <begin position="240"/>
        <end position="260"/>
    </location>
</feature>
<organism evidence="2 3">
    <name type="scientific">Pendulispora brunnea</name>
    <dbReference type="NCBI Taxonomy" id="2905690"/>
    <lineage>
        <taxon>Bacteria</taxon>
        <taxon>Pseudomonadati</taxon>
        <taxon>Myxococcota</taxon>
        <taxon>Myxococcia</taxon>
        <taxon>Myxococcales</taxon>
        <taxon>Sorangiineae</taxon>
        <taxon>Pendulisporaceae</taxon>
        <taxon>Pendulispora</taxon>
    </lineage>
</organism>
<evidence type="ECO:0000313" key="3">
    <source>
        <dbReference type="Proteomes" id="UP001379533"/>
    </source>
</evidence>
<keyword evidence="1" id="KW-0812">Transmembrane</keyword>